<sequence>MDSKTAVMTRDYGSTNMSDIPLTSSVECLRESSRIDGTVKLKPKKNDSLPRFFRRKKSDPTEFCMSTKEELKPDPRTNSLGRRIQYRIAQMRNPPGSPVESLDSGTAIETKRGSLRSALSGYWSSIFKKTPREAGEIVTPTKVEKPPTMVHGAIAAMSESKPPSVADTIPITKERTPEIPKSVVDEPDELEKAVKGTTQEVYVG</sequence>
<gene>
    <name evidence="2" type="ORF">HERILL_LOCUS15849</name>
</gene>
<dbReference type="EMBL" id="LR899014">
    <property type="protein sequence ID" value="CAD7093575.1"/>
    <property type="molecule type" value="Genomic_DNA"/>
</dbReference>
<keyword evidence="3" id="KW-1185">Reference proteome</keyword>
<evidence type="ECO:0000256" key="1">
    <source>
        <dbReference type="SAM" id="MobiDB-lite"/>
    </source>
</evidence>
<name>A0A7R8V633_HERIL</name>
<feature type="region of interest" description="Disordered" evidence="1">
    <location>
        <begin position="1"/>
        <end position="20"/>
    </location>
</feature>
<feature type="region of interest" description="Disordered" evidence="1">
    <location>
        <begin position="59"/>
        <end position="79"/>
    </location>
</feature>
<dbReference type="InParanoid" id="A0A7R8V633"/>
<evidence type="ECO:0000313" key="2">
    <source>
        <dbReference type="EMBL" id="CAD7093575.1"/>
    </source>
</evidence>
<proteinExistence type="predicted"/>
<evidence type="ECO:0000313" key="3">
    <source>
        <dbReference type="Proteomes" id="UP000594454"/>
    </source>
</evidence>
<dbReference type="AlphaFoldDB" id="A0A7R8V633"/>
<dbReference type="OrthoDB" id="10362185at2759"/>
<dbReference type="Proteomes" id="UP000594454">
    <property type="component" value="Chromosome 6"/>
</dbReference>
<reference evidence="2 3" key="1">
    <citation type="submission" date="2020-11" db="EMBL/GenBank/DDBJ databases">
        <authorList>
            <person name="Wallbank WR R."/>
            <person name="Pardo Diaz C."/>
            <person name="Kozak K."/>
            <person name="Martin S."/>
            <person name="Jiggins C."/>
            <person name="Moest M."/>
            <person name="Warren A I."/>
            <person name="Generalovic N T."/>
            <person name="Byers J.R.P. K."/>
            <person name="Montejo-Kovacevich G."/>
            <person name="Yen C E."/>
        </authorList>
    </citation>
    <scope>NUCLEOTIDE SEQUENCE [LARGE SCALE GENOMIC DNA]</scope>
</reference>
<protein>
    <submittedName>
        <fullName evidence="2">Uncharacterized protein</fullName>
    </submittedName>
</protein>
<accession>A0A7R8V633</accession>
<organism evidence="2 3">
    <name type="scientific">Hermetia illucens</name>
    <name type="common">Black soldier fly</name>
    <dbReference type="NCBI Taxonomy" id="343691"/>
    <lineage>
        <taxon>Eukaryota</taxon>
        <taxon>Metazoa</taxon>
        <taxon>Ecdysozoa</taxon>
        <taxon>Arthropoda</taxon>
        <taxon>Hexapoda</taxon>
        <taxon>Insecta</taxon>
        <taxon>Pterygota</taxon>
        <taxon>Neoptera</taxon>
        <taxon>Endopterygota</taxon>
        <taxon>Diptera</taxon>
        <taxon>Brachycera</taxon>
        <taxon>Stratiomyomorpha</taxon>
        <taxon>Stratiomyidae</taxon>
        <taxon>Hermetiinae</taxon>
        <taxon>Hermetia</taxon>
    </lineage>
</organism>